<proteinExistence type="predicted"/>
<accession>A0ACC0VFH7</accession>
<sequence length="544" mass="59850">MRNVLGYKLDPNSTDSVMDISKKMAADMLTFYNGDKPGNTPGLLPDPYYWWEAGALMGALIEYWYYTGDDTYVELTTRALQFQVGVNDDYMPDNQTLTEGNDDQGFWALAVMSAAEYNFPAPREDEPSWLALAQAVFNTQAPRWDTEHCGGGLRWQVFQWNKGWDYKNSISQGTFFALAARLALFTGNSTYADWADKTWNWMEALEFIDPDSYYVYDGAHIPNNCTEIIPYQWTYNAGVFILGAAAMYNHTEDEMWKERLNKLLDGANVFFTGPEKNIMTEVACEGVDRCNIDQQSFKAYLSRWYAAITKWVPETFDVVMPLLRASAVRAAAQCTGGNNGRMCGLKWASGKWDGTTGVGQQMAALEVTLSCMIEERKPAYRADNGGDSKGNPSAGGDDIGKDTPDGYDFSPMSTGDKAGAWIVTVVILLCFELPASTKLTMAAFVYGGEADVVGTATGAAAAAAAGGAATLRKRDLKAINEKGDPSAAQKASAENSSSDQVITPAPMSVGEQQRKRGLYRQSEVMSANRLPKDRQTNNSLTMTR</sequence>
<evidence type="ECO:0000313" key="1">
    <source>
        <dbReference type="EMBL" id="KAI9904223.1"/>
    </source>
</evidence>
<organism evidence="1 2">
    <name type="scientific">Trichothecium roseum</name>
    <dbReference type="NCBI Taxonomy" id="47278"/>
    <lineage>
        <taxon>Eukaryota</taxon>
        <taxon>Fungi</taxon>
        <taxon>Dikarya</taxon>
        <taxon>Ascomycota</taxon>
        <taxon>Pezizomycotina</taxon>
        <taxon>Sordariomycetes</taxon>
        <taxon>Hypocreomycetidae</taxon>
        <taxon>Hypocreales</taxon>
        <taxon>Hypocreales incertae sedis</taxon>
        <taxon>Trichothecium</taxon>
    </lineage>
</organism>
<keyword evidence="2" id="KW-1185">Reference proteome</keyword>
<reference evidence="1" key="1">
    <citation type="submission" date="2022-10" db="EMBL/GenBank/DDBJ databases">
        <title>Complete Genome of Trichothecium roseum strain YXFP-22015, a Plant Pathogen Isolated from Citrus.</title>
        <authorList>
            <person name="Wang Y."/>
            <person name="Zhu L."/>
        </authorList>
    </citation>
    <scope>NUCLEOTIDE SEQUENCE</scope>
    <source>
        <strain evidence="1">YXFP-22015</strain>
    </source>
</reference>
<comment type="caution">
    <text evidence="1">The sequence shown here is derived from an EMBL/GenBank/DDBJ whole genome shotgun (WGS) entry which is preliminary data.</text>
</comment>
<dbReference type="EMBL" id="CM047940">
    <property type="protein sequence ID" value="KAI9904223.1"/>
    <property type="molecule type" value="Genomic_DNA"/>
</dbReference>
<name>A0ACC0VFH7_9HYPO</name>
<protein>
    <submittedName>
        <fullName evidence="1">Uncharacterized protein</fullName>
    </submittedName>
</protein>
<gene>
    <name evidence="1" type="ORF">N3K66_000752</name>
</gene>
<evidence type="ECO:0000313" key="2">
    <source>
        <dbReference type="Proteomes" id="UP001163324"/>
    </source>
</evidence>
<dbReference type="Proteomes" id="UP001163324">
    <property type="component" value="Chromosome 1"/>
</dbReference>